<comment type="catalytic activity">
    <reaction evidence="8 9">
        <text>(R)-4'-phosphopantetheine + ATP + H(+) = 3'-dephospho-CoA + diphosphate</text>
        <dbReference type="Rhea" id="RHEA:19801"/>
        <dbReference type="ChEBI" id="CHEBI:15378"/>
        <dbReference type="ChEBI" id="CHEBI:30616"/>
        <dbReference type="ChEBI" id="CHEBI:33019"/>
        <dbReference type="ChEBI" id="CHEBI:57328"/>
        <dbReference type="ChEBI" id="CHEBI:61723"/>
        <dbReference type="EC" id="2.7.7.3"/>
    </reaction>
</comment>
<dbReference type="NCBIfam" id="TIGR01510">
    <property type="entry name" value="coaD_prev_kdtB"/>
    <property type="match status" value="1"/>
</dbReference>
<reference evidence="11 12" key="1">
    <citation type="journal article" date="2015" name="Genome Announc.">
        <title>Complete Genome Sequence of Mycoplasma meleagridis, a Possible Emerging Pathogen in Chickens.</title>
        <authorList>
            <person name="Abolnik C."/>
        </authorList>
    </citation>
    <scope>NUCLEOTIDE SEQUENCE [LARGE SCALE GENOMIC DNA]</scope>
    <source>
        <strain evidence="11 12">B2096 8B</strain>
    </source>
</reference>
<dbReference type="NCBIfam" id="TIGR00125">
    <property type="entry name" value="cyt_tran_rel"/>
    <property type="match status" value="1"/>
</dbReference>
<evidence type="ECO:0000256" key="4">
    <source>
        <dbReference type="ARBA" id="ARBA00022741"/>
    </source>
</evidence>
<feature type="site" description="Transition state stabilizer" evidence="9">
    <location>
        <position position="20"/>
    </location>
</feature>
<evidence type="ECO:0000256" key="9">
    <source>
        <dbReference type="HAMAP-Rule" id="MF_00151"/>
    </source>
</evidence>
<evidence type="ECO:0000256" key="7">
    <source>
        <dbReference type="ARBA" id="ARBA00022993"/>
    </source>
</evidence>
<evidence type="ECO:0000313" key="11">
    <source>
        <dbReference type="EMBL" id="AKA50018.1"/>
    </source>
</evidence>
<protein>
    <recommendedName>
        <fullName evidence="9">Phosphopantetheine adenylyltransferase</fullName>
        <ecNumber evidence="9">2.7.7.3</ecNumber>
    </recommendedName>
    <alternativeName>
        <fullName evidence="9">Dephospho-CoA pyrophosphorylase</fullName>
    </alternativeName>
    <alternativeName>
        <fullName evidence="9">Pantetheine-phosphate adenylyltransferase</fullName>
        <shortName evidence="9">PPAT</shortName>
    </alternativeName>
</protein>
<evidence type="ECO:0000313" key="12">
    <source>
        <dbReference type="Proteomes" id="UP000032722"/>
    </source>
</evidence>
<evidence type="ECO:0000256" key="5">
    <source>
        <dbReference type="ARBA" id="ARBA00022840"/>
    </source>
</evidence>
<dbReference type="GO" id="GO:0005737">
    <property type="term" value="C:cytoplasm"/>
    <property type="evidence" value="ECO:0007669"/>
    <property type="project" value="UniProtKB-SubCell"/>
</dbReference>
<proteinExistence type="inferred from homology"/>
<evidence type="ECO:0000256" key="1">
    <source>
        <dbReference type="ARBA" id="ARBA00022490"/>
    </source>
</evidence>
<dbReference type="EMBL" id="CP011021">
    <property type="protein sequence ID" value="AKA50018.1"/>
    <property type="molecule type" value="Genomic_DNA"/>
</dbReference>
<dbReference type="GO" id="GO:0005524">
    <property type="term" value="F:ATP binding"/>
    <property type="evidence" value="ECO:0007669"/>
    <property type="project" value="UniProtKB-KW"/>
</dbReference>
<keyword evidence="5 9" id="KW-0067">ATP-binding</keyword>
<dbReference type="InterPro" id="IPR001980">
    <property type="entry name" value="PPAT"/>
</dbReference>
<dbReference type="PRINTS" id="PR01020">
    <property type="entry name" value="LPSBIOSNTHSS"/>
</dbReference>
<feature type="binding site" evidence="9">
    <location>
        <position position="44"/>
    </location>
    <ligand>
        <name>substrate</name>
    </ligand>
</feature>
<feature type="binding site" evidence="9">
    <location>
        <position position="91"/>
    </location>
    <ligand>
        <name>substrate</name>
    </ligand>
</feature>
<dbReference type="Pfam" id="PF01467">
    <property type="entry name" value="CTP_transf_like"/>
    <property type="match status" value="1"/>
</dbReference>
<evidence type="ECO:0000256" key="8">
    <source>
        <dbReference type="ARBA" id="ARBA00029346"/>
    </source>
</evidence>
<dbReference type="GO" id="GO:0015937">
    <property type="term" value="P:coenzyme A biosynthetic process"/>
    <property type="evidence" value="ECO:0007669"/>
    <property type="project" value="UniProtKB-UniRule"/>
</dbReference>
<feature type="binding site" evidence="9">
    <location>
        <begin position="12"/>
        <end position="13"/>
    </location>
    <ligand>
        <name>ATP</name>
        <dbReference type="ChEBI" id="CHEBI:30616"/>
    </ligand>
</feature>
<comment type="cofactor">
    <cofactor evidence="9">
        <name>Mg(2+)</name>
        <dbReference type="ChEBI" id="CHEBI:18420"/>
    </cofactor>
</comment>
<feature type="binding site" evidence="9">
    <location>
        <position position="12"/>
    </location>
    <ligand>
        <name>substrate</name>
    </ligand>
</feature>
<feature type="binding site" evidence="9">
    <location>
        <position position="102"/>
    </location>
    <ligand>
        <name>ATP</name>
        <dbReference type="ChEBI" id="CHEBI:30616"/>
    </ligand>
</feature>
<dbReference type="HOGENOM" id="CLU_100149_2_0_14"/>
<dbReference type="PANTHER" id="PTHR21342:SF1">
    <property type="entry name" value="PHOSPHOPANTETHEINE ADENYLYLTRANSFERASE"/>
    <property type="match status" value="1"/>
</dbReference>
<comment type="caution">
    <text evidence="9">Lacks conserved residue(s) required for the propagation of feature annotation.</text>
</comment>
<name>A0A0D5ZJF7_9BACT</name>
<sequence length="145" mass="16718">MKTDKKAIYAGSFDPFHDGHFQILQKAARLFDFVYVIVSINPDKPGASDIDIRYNNTKKLLSNLTNVQVLKNKDRFVAEIAKELDVKYLVRSARDVIDFNYELELAAGNNSLNNELETVLLIPSYEYIKYSSTLIRHKEKMKKDV</sequence>
<keyword evidence="7 9" id="KW-0173">Coenzyme A biosynthesis</keyword>
<dbReference type="SUPFAM" id="SSF52374">
    <property type="entry name" value="Nucleotidylyl transferase"/>
    <property type="match status" value="1"/>
</dbReference>
<keyword evidence="1 9" id="KW-0963">Cytoplasm</keyword>
<dbReference type="PANTHER" id="PTHR21342">
    <property type="entry name" value="PHOSPHOPANTETHEINE ADENYLYLTRANSFERASE"/>
    <property type="match status" value="1"/>
</dbReference>
<feature type="binding site" evidence="9">
    <location>
        <begin position="127"/>
        <end position="133"/>
    </location>
    <ligand>
        <name>ATP</name>
        <dbReference type="ChEBI" id="CHEBI:30616"/>
    </ligand>
</feature>
<evidence type="ECO:0000256" key="2">
    <source>
        <dbReference type="ARBA" id="ARBA00022679"/>
    </source>
</evidence>
<comment type="function">
    <text evidence="9">Reversibly transfers an adenylyl group from ATP to 4'-phosphopantetheine, yielding dephospho-CoA (dPCoA) and pyrophosphate.</text>
</comment>
<organism evidence="11 12">
    <name type="scientific">Mycoplasmopsis gallinacea</name>
    <dbReference type="NCBI Taxonomy" id="29556"/>
    <lineage>
        <taxon>Bacteria</taxon>
        <taxon>Bacillati</taxon>
        <taxon>Mycoplasmatota</taxon>
        <taxon>Mycoplasmoidales</taxon>
        <taxon>Metamycoplasmataceae</taxon>
        <taxon>Mycoplasmopsis</taxon>
    </lineage>
</organism>
<dbReference type="InterPro" id="IPR004821">
    <property type="entry name" value="Cyt_trans-like"/>
</dbReference>
<comment type="subcellular location">
    <subcellularLocation>
        <location evidence="9">Cytoplasm</location>
    </subcellularLocation>
</comment>
<dbReference type="EC" id="2.7.7.3" evidence="9"/>
<comment type="pathway">
    <text evidence="9">Cofactor biosynthesis; coenzyme A biosynthesis; CoA from (R)-pantothenate: step 4/5.</text>
</comment>
<dbReference type="InterPro" id="IPR014729">
    <property type="entry name" value="Rossmann-like_a/b/a_fold"/>
</dbReference>
<evidence type="ECO:0000256" key="6">
    <source>
        <dbReference type="ARBA" id="ARBA00022842"/>
    </source>
</evidence>
<comment type="subunit">
    <text evidence="9">Homohexamer.</text>
</comment>
<dbReference type="AlphaFoldDB" id="A0A0D5ZJF7"/>
<keyword evidence="2 9" id="KW-0808">Transferase</keyword>
<dbReference type="HAMAP" id="MF_00151">
    <property type="entry name" value="PPAT_bact"/>
    <property type="match status" value="1"/>
</dbReference>
<dbReference type="Gene3D" id="3.40.50.620">
    <property type="entry name" value="HUPs"/>
    <property type="match status" value="1"/>
</dbReference>
<feature type="domain" description="Cytidyltransferase-like" evidence="10">
    <location>
        <begin position="8"/>
        <end position="137"/>
    </location>
</feature>
<comment type="similarity">
    <text evidence="9">Belongs to the bacterial CoaD family.</text>
</comment>
<feature type="binding site" evidence="9">
    <location>
        <position position="20"/>
    </location>
    <ligand>
        <name>ATP</name>
        <dbReference type="ChEBI" id="CHEBI:30616"/>
    </ligand>
</feature>
<keyword evidence="6 9" id="KW-0460">Magnesium</keyword>
<keyword evidence="4 9" id="KW-0547">Nucleotide-binding</keyword>
<dbReference type="KEGG" id="mgb:VO56_02005"/>
<dbReference type="Proteomes" id="UP000032722">
    <property type="component" value="Chromosome"/>
</dbReference>
<evidence type="ECO:0000259" key="10">
    <source>
        <dbReference type="Pfam" id="PF01467"/>
    </source>
</evidence>
<dbReference type="PATRIC" id="fig|29556.3.peg.405"/>
<gene>
    <name evidence="9 11" type="primary">coaD</name>
    <name evidence="11" type="ORF">VO56_02005</name>
</gene>
<dbReference type="UniPathway" id="UPA00241">
    <property type="reaction ID" value="UER00355"/>
</dbReference>
<feature type="binding site" evidence="9">
    <location>
        <position position="77"/>
    </location>
    <ligand>
        <name>substrate</name>
    </ligand>
</feature>
<keyword evidence="3 9" id="KW-0548">Nucleotidyltransferase</keyword>
<evidence type="ECO:0000256" key="3">
    <source>
        <dbReference type="ARBA" id="ARBA00022695"/>
    </source>
</evidence>
<dbReference type="GO" id="GO:0004595">
    <property type="term" value="F:pantetheine-phosphate adenylyltransferase activity"/>
    <property type="evidence" value="ECO:0007669"/>
    <property type="project" value="UniProtKB-UniRule"/>
</dbReference>
<accession>A0A0D5ZJF7</accession>